<organism evidence="1 2">
    <name type="scientific">Roridomyces roridus</name>
    <dbReference type="NCBI Taxonomy" id="1738132"/>
    <lineage>
        <taxon>Eukaryota</taxon>
        <taxon>Fungi</taxon>
        <taxon>Dikarya</taxon>
        <taxon>Basidiomycota</taxon>
        <taxon>Agaricomycotina</taxon>
        <taxon>Agaricomycetes</taxon>
        <taxon>Agaricomycetidae</taxon>
        <taxon>Agaricales</taxon>
        <taxon>Marasmiineae</taxon>
        <taxon>Mycenaceae</taxon>
        <taxon>Roridomyces</taxon>
    </lineage>
</organism>
<dbReference type="Proteomes" id="UP001221142">
    <property type="component" value="Unassembled WGS sequence"/>
</dbReference>
<sequence>MHSSTSPDSPNSPSYPPKIFVSSTARKYHAMVAGILIPWEEGVRWYDAEGGEPLPKDHSADSSVRLELQGILSDDMDKALSVTSIPRINDFEHRRDYLVVTQYKRGEWMHDGPEIFDVPRFEDRMEETLKEADMRRILSELGLNLNPSNFECHYQSVDPSKLYAW</sequence>
<reference evidence="1" key="1">
    <citation type="submission" date="2023-03" db="EMBL/GenBank/DDBJ databases">
        <title>Massive genome expansion in bonnet fungi (Mycena s.s.) driven by repeated elements and novel gene families across ecological guilds.</title>
        <authorList>
            <consortium name="Lawrence Berkeley National Laboratory"/>
            <person name="Harder C.B."/>
            <person name="Miyauchi S."/>
            <person name="Viragh M."/>
            <person name="Kuo A."/>
            <person name="Thoen E."/>
            <person name="Andreopoulos B."/>
            <person name="Lu D."/>
            <person name="Skrede I."/>
            <person name="Drula E."/>
            <person name="Henrissat B."/>
            <person name="Morin E."/>
            <person name="Kohler A."/>
            <person name="Barry K."/>
            <person name="LaButti K."/>
            <person name="Morin E."/>
            <person name="Salamov A."/>
            <person name="Lipzen A."/>
            <person name="Mereny Z."/>
            <person name="Hegedus B."/>
            <person name="Baldrian P."/>
            <person name="Stursova M."/>
            <person name="Weitz H."/>
            <person name="Taylor A."/>
            <person name="Grigoriev I.V."/>
            <person name="Nagy L.G."/>
            <person name="Martin F."/>
            <person name="Kauserud H."/>
        </authorList>
    </citation>
    <scope>NUCLEOTIDE SEQUENCE</scope>
    <source>
        <strain evidence="1">9284</strain>
    </source>
</reference>
<dbReference type="EMBL" id="JARKIF010000010">
    <property type="protein sequence ID" value="KAJ7628425.1"/>
    <property type="molecule type" value="Genomic_DNA"/>
</dbReference>
<name>A0AAD7BQX7_9AGAR</name>
<gene>
    <name evidence="1" type="ORF">FB45DRAFT_918264</name>
</gene>
<comment type="caution">
    <text evidence="1">The sequence shown here is derived from an EMBL/GenBank/DDBJ whole genome shotgun (WGS) entry which is preliminary data.</text>
</comment>
<protein>
    <submittedName>
        <fullName evidence="1">Uncharacterized protein</fullName>
    </submittedName>
</protein>
<evidence type="ECO:0000313" key="1">
    <source>
        <dbReference type="EMBL" id="KAJ7628425.1"/>
    </source>
</evidence>
<proteinExistence type="predicted"/>
<accession>A0AAD7BQX7</accession>
<keyword evidence="2" id="KW-1185">Reference proteome</keyword>
<evidence type="ECO:0000313" key="2">
    <source>
        <dbReference type="Proteomes" id="UP001221142"/>
    </source>
</evidence>
<dbReference type="AlphaFoldDB" id="A0AAD7BQX7"/>